<dbReference type="Gene3D" id="1.10.357.10">
    <property type="entry name" value="Tetracycline Repressor, domain 2"/>
    <property type="match status" value="1"/>
</dbReference>
<dbReference type="OrthoDB" id="9812484at2"/>
<protein>
    <submittedName>
        <fullName evidence="4">TetR/AcrR family transcriptional regulator</fullName>
    </submittedName>
</protein>
<evidence type="ECO:0000313" key="5">
    <source>
        <dbReference type="Proteomes" id="UP000441455"/>
    </source>
</evidence>
<dbReference type="InterPro" id="IPR001647">
    <property type="entry name" value="HTH_TetR"/>
</dbReference>
<evidence type="ECO:0000259" key="3">
    <source>
        <dbReference type="PROSITE" id="PS50977"/>
    </source>
</evidence>
<dbReference type="InterPro" id="IPR009057">
    <property type="entry name" value="Homeodomain-like_sf"/>
</dbReference>
<dbReference type="Proteomes" id="UP000441455">
    <property type="component" value="Unassembled WGS sequence"/>
</dbReference>
<proteinExistence type="predicted"/>
<reference evidence="4 5" key="1">
    <citation type="submission" date="2019-08" db="EMBL/GenBank/DDBJ databases">
        <title>In-depth cultivation of the pig gut microbiome towards novel bacterial diversity and tailored functional studies.</title>
        <authorList>
            <person name="Wylensek D."/>
            <person name="Hitch T.C.A."/>
            <person name="Clavel T."/>
        </authorList>
    </citation>
    <scope>NUCLEOTIDE SEQUENCE [LARGE SCALE GENOMIC DNA]</scope>
    <source>
        <strain evidence="4 5">WCA-389-WT-5B</strain>
    </source>
</reference>
<dbReference type="PROSITE" id="PS50977">
    <property type="entry name" value="HTH_TETR_2"/>
    <property type="match status" value="1"/>
</dbReference>
<feature type="DNA-binding region" description="H-T-H motif" evidence="2">
    <location>
        <begin position="51"/>
        <end position="70"/>
    </location>
</feature>
<evidence type="ECO:0000313" key="4">
    <source>
        <dbReference type="EMBL" id="MSS82013.1"/>
    </source>
</evidence>
<name>A0A6N7W0I2_ACIFE</name>
<dbReference type="AlphaFoldDB" id="A0A6N7W0I2"/>
<keyword evidence="1 2" id="KW-0238">DNA-binding</keyword>
<sequence length="244" mass="29006">METEAAAKEDVLMGRRKKEEKLLEEKDEALHRKIRHRAKEMFLELGYVRTTLPKLAESLGIPQRQISLWYRTKEELLDDLAAQLMERTRDYICHTFLPDEAFPESWTREEMALYRYVMLLGMEMEVLDTNTMLWSFWKTAYCIPHLLERVVARHYRYVTRLFSVRMSSQFSYEKMLLVCSGLGGYVMAHGFRKPYHWDRIRRTFLTHSLRIFGISSGTIQKMLDRLEEQRPLLEEISGKILGSL</sequence>
<feature type="domain" description="HTH tetR-type" evidence="3">
    <location>
        <begin position="28"/>
        <end position="88"/>
    </location>
</feature>
<comment type="caution">
    <text evidence="4">The sequence shown here is derived from an EMBL/GenBank/DDBJ whole genome shotgun (WGS) entry which is preliminary data.</text>
</comment>
<organism evidence="4 5">
    <name type="scientific">Acidaminococcus fermentans</name>
    <dbReference type="NCBI Taxonomy" id="905"/>
    <lineage>
        <taxon>Bacteria</taxon>
        <taxon>Bacillati</taxon>
        <taxon>Bacillota</taxon>
        <taxon>Negativicutes</taxon>
        <taxon>Acidaminococcales</taxon>
        <taxon>Acidaminococcaceae</taxon>
        <taxon>Acidaminococcus</taxon>
    </lineage>
</organism>
<dbReference type="SUPFAM" id="SSF46689">
    <property type="entry name" value="Homeodomain-like"/>
    <property type="match status" value="1"/>
</dbReference>
<evidence type="ECO:0000256" key="2">
    <source>
        <dbReference type="PROSITE-ProRule" id="PRU00335"/>
    </source>
</evidence>
<accession>A0A6N7W0I2</accession>
<gene>
    <name evidence="4" type="ORF">FX155_05310</name>
</gene>
<dbReference type="GO" id="GO:0003677">
    <property type="term" value="F:DNA binding"/>
    <property type="evidence" value="ECO:0007669"/>
    <property type="project" value="UniProtKB-UniRule"/>
</dbReference>
<evidence type="ECO:0000256" key="1">
    <source>
        <dbReference type="ARBA" id="ARBA00023125"/>
    </source>
</evidence>
<dbReference type="EMBL" id="VULN01000006">
    <property type="protein sequence ID" value="MSS82013.1"/>
    <property type="molecule type" value="Genomic_DNA"/>
</dbReference>